<evidence type="ECO:0000256" key="2">
    <source>
        <dbReference type="ARBA" id="ARBA00022692"/>
    </source>
</evidence>
<gene>
    <name evidence="8" type="ORF">OG222_33535</name>
</gene>
<feature type="transmembrane region" description="Helical" evidence="6">
    <location>
        <begin position="262"/>
        <end position="285"/>
    </location>
</feature>
<feature type="transmembrane region" description="Helical" evidence="6">
    <location>
        <begin position="171"/>
        <end position="192"/>
    </location>
</feature>
<keyword evidence="2 6" id="KW-0812">Transmembrane</keyword>
<feature type="region of interest" description="Disordered" evidence="5">
    <location>
        <begin position="347"/>
        <end position="375"/>
    </location>
</feature>
<proteinExistence type="predicted"/>
<reference evidence="8" key="1">
    <citation type="submission" date="2022-10" db="EMBL/GenBank/DDBJ databases">
        <title>The complete genomes of actinobacterial strains from the NBC collection.</title>
        <authorList>
            <person name="Joergensen T.S."/>
            <person name="Alvarez Arevalo M."/>
            <person name="Sterndorff E.B."/>
            <person name="Faurdal D."/>
            <person name="Vuksanovic O."/>
            <person name="Mourched A.-S."/>
            <person name="Charusanti P."/>
            <person name="Shaw S."/>
            <person name="Blin K."/>
            <person name="Weber T."/>
        </authorList>
    </citation>
    <scope>NUCLEOTIDE SEQUENCE</scope>
    <source>
        <strain evidence="8">NBC_00148</strain>
    </source>
</reference>
<dbReference type="EMBL" id="CP108169">
    <property type="protein sequence ID" value="WTQ77765.1"/>
    <property type="molecule type" value="Genomic_DNA"/>
</dbReference>
<feature type="transmembrane region" description="Helical" evidence="6">
    <location>
        <begin position="235"/>
        <end position="255"/>
    </location>
</feature>
<evidence type="ECO:0000259" key="7">
    <source>
        <dbReference type="Pfam" id="PF12698"/>
    </source>
</evidence>
<keyword evidence="4 6" id="KW-0472">Membrane</keyword>
<evidence type="ECO:0000256" key="5">
    <source>
        <dbReference type="SAM" id="MobiDB-lite"/>
    </source>
</evidence>
<feature type="compositionally biased region" description="Low complexity" evidence="5">
    <location>
        <begin position="358"/>
        <end position="368"/>
    </location>
</feature>
<evidence type="ECO:0000313" key="8">
    <source>
        <dbReference type="EMBL" id="WTQ77765.1"/>
    </source>
</evidence>
<dbReference type="GO" id="GO:0016020">
    <property type="term" value="C:membrane"/>
    <property type="evidence" value="ECO:0007669"/>
    <property type="project" value="UniProtKB-SubCell"/>
</dbReference>
<protein>
    <recommendedName>
        <fullName evidence="7">ABC-2 type transporter transmembrane domain-containing protein</fullName>
    </recommendedName>
</protein>
<feature type="domain" description="ABC-2 type transporter transmembrane" evidence="7">
    <location>
        <begin position="32"/>
        <end position="147"/>
    </location>
</feature>
<evidence type="ECO:0000256" key="1">
    <source>
        <dbReference type="ARBA" id="ARBA00004141"/>
    </source>
</evidence>
<name>A0AAU1M290_9ACTN</name>
<dbReference type="InterPro" id="IPR013525">
    <property type="entry name" value="ABC2_TM"/>
</dbReference>
<feature type="region of interest" description="Disordered" evidence="5">
    <location>
        <begin position="1"/>
        <end position="25"/>
    </location>
</feature>
<dbReference type="Pfam" id="PF12698">
    <property type="entry name" value="ABC2_membrane_3"/>
    <property type="match status" value="1"/>
</dbReference>
<dbReference type="AlphaFoldDB" id="A0AAU1M290"/>
<evidence type="ECO:0000256" key="3">
    <source>
        <dbReference type="ARBA" id="ARBA00022989"/>
    </source>
</evidence>
<feature type="transmembrane region" description="Helical" evidence="6">
    <location>
        <begin position="33"/>
        <end position="53"/>
    </location>
</feature>
<feature type="transmembrane region" description="Helical" evidence="6">
    <location>
        <begin position="204"/>
        <end position="223"/>
    </location>
</feature>
<feature type="transmembrane region" description="Helical" evidence="6">
    <location>
        <begin position="323"/>
        <end position="343"/>
    </location>
</feature>
<sequence length="375" mass="38100">MESAESSGSSTGGQPAGSQVDHGAPKGGNTKKYVFMVVFPFVLVMMLVGIYAGSMHAPTPRDLPVAVAGSAAQAQPLADSLNATGGSPVEVRVVATADEARQLVHDREIAGALALPAAGPGDDAVLYTAQAAGAAQVQMVQSVFQPVADAQQLTLDQQDIAPLPASDGMGVTTLFTAIGWMLAGYMLVTVLTSGAPELLPLRRLAPLLAGWSALVSALVWVIVGPLTGAIEGHTLPVLGLGWLSVFAVGLGQALFARLLGPLAVIPGIALFMFLGVPASNIMMSIHSVPGFFGFLHHVLPLPAAGETLRSVLYFGGDGVGPHLLVLAVWAVAGLALTAGVDLLRRRKSRGQDEAADTPSSSSAGSPGAQGALTSA</sequence>
<accession>A0AAU1M290</accession>
<organism evidence="8">
    <name type="scientific">Streptomyces sp. NBC_00148</name>
    <dbReference type="NCBI Taxonomy" id="2903626"/>
    <lineage>
        <taxon>Bacteria</taxon>
        <taxon>Bacillati</taxon>
        <taxon>Actinomycetota</taxon>
        <taxon>Actinomycetes</taxon>
        <taxon>Kitasatosporales</taxon>
        <taxon>Streptomycetaceae</taxon>
        <taxon>Streptomyces</taxon>
    </lineage>
</organism>
<comment type="subcellular location">
    <subcellularLocation>
        <location evidence="1">Membrane</location>
        <topology evidence="1">Multi-pass membrane protein</topology>
    </subcellularLocation>
</comment>
<dbReference type="GO" id="GO:0140359">
    <property type="term" value="F:ABC-type transporter activity"/>
    <property type="evidence" value="ECO:0007669"/>
    <property type="project" value="InterPro"/>
</dbReference>
<keyword evidence="3 6" id="KW-1133">Transmembrane helix</keyword>
<evidence type="ECO:0000256" key="6">
    <source>
        <dbReference type="SAM" id="Phobius"/>
    </source>
</evidence>
<evidence type="ECO:0000256" key="4">
    <source>
        <dbReference type="ARBA" id="ARBA00023136"/>
    </source>
</evidence>